<reference evidence="3 4" key="1">
    <citation type="submission" date="2020-06" db="EMBL/GenBank/DDBJ databases">
        <authorList>
            <person name="Jo H."/>
        </authorList>
    </citation>
    <scope>NUCLEOTIDE SEQUENCE [LARGE SCALE GENOMIC DNA]</scope>
    <source>
        <strain evidence="3 4">I46</strain>
    </source>
</reference>
<protein>
    <submittedName>
        <fullName evidence="3">Uncharacterized protein</fullName>
    </submittedName>
</protein>
<keyword evidence="2" id="KW-0472">Membrane</keyword>
<evidence type="ECO:0000256" key="1">
    <source>
        <dbReference type="SAM" id="MobiDB-lite"/>
    </source>
</evidence>
<dbReference type="Proteomes" id="UP000509638">
    <property type="component" value="Chromosome"/>
</dbReference>
<gene>
    <name evidence="3" type="ORF">HW566_04035</name>
</gene>
<feature type="region of interest" description="Disordered" evidence="1">
    <location>
        <begin position="132"/>
        <end position="152"/>
    </location>
</feature>
<accession>A0A7D5F487</accession>
<dbReference type="RefSeq" id="WP_178010631.1">
    <property type="nucleotide sequence ID" value="NZ_CP058316.1"/>
</dbReference>
<keyword evidence="2" id="KW-0812">Transmembrane</keyword>
<evidence type="ECO:0000313" key="4">
    <source>
        <dbReference type="Proteomes" id="UP000509638"/>
    </source>
</evidence>
<feature type="transmembrane region" description="Helical" evidence="2">
    <location>
        <begin position="104"/>
        <end position="124"/>
    </location>
</feature>
<proteinExistence type="predicted"/>
<feature type="compositionally biased region" description="Basic and acidic residues" evidence="1">
    <location>
        <begin position="142"/>
        <end position="152"/>
    </location>
</feature>
<name>A0A7D5F487_9MICO</name>
<organism evidence="3 4">
    <name type="scientific">Microbacterium oleivorans</name>
    <dbReference type="NCBI Taxonomy" id="273677"/>
    <lineage>
        <taxon>Bacteria</taxon>
        <taxon>Bacillati</taxon>
        <taxon>Actinomycetota</taxon>
        <taxon>Actinomycetes</taxon>
        <taxon>Micrococcales</taxon>
        <taxon>Microbacteriaceae</taxon>
        <taxon>Microbacterium</taxon>
    </lineage>
</organism>
<dbReference type="EMBL" id="CP058316">
    <property type="protein sequence ID" value="QLD11027.1"/>
    <property type="molecule type" value="Genomic_DNA"/>
</dbReference>
<keyword evidence="2" id="KW-1133">Transmembrane helix</keyword>
<feature type="transmembrane region" description="Helical" evidence="2">
    <location>
        <begin position="29"/>
        <end position="61"/>
    </location>
</feature>
<dbReference type="AlphaFoldDB" id="A0A7D5F487"/>
<evidence type="ECO:0000313" key="3">
    <source>
        <dbReference type="EMBL" id="QLD11027.1"/>
    </source>
</evidence>
<sequence length="152" mass="16384">MMVGVLLCLSLAAIGAAVAAISNFLLAVSVVFFCAIAAVVVEVFTLFATPPASLVGMWMVIAIMAVREARPPAGQITPQVVLLVIPQVLSYWHLPSIWLGGAPLFWGTVLNSLAVVMLVALAFSRNHKHRGRHRNRAAARTDTIERLDQTQN</sequence>
<evidence type="ECO:0000256" key="2">
    <source>
        <dbReference type="SAM" id="Phobius"/>
    </source>
</evidence>